<protein>
    <submittedName>
        <fullName evidence="3">Uncharacterized protein</fullName>
    </submittedName>
</protein>
<reference evidence="3 4" key="1">
    <citation type="submission" date="2019-01" db="EMBL/GenBank/DDBJ databases">
        <title>A draft genome assembly of the solar-powered sea slug Elysia chlorotica.</title>
        <authorList>
            <person name="Cai H."/>
            <person name="Li Q."/>
            <person name="Fang X."/>
            <person name="Li J."/>
            <person name="Curtis N.E."/>
            <person name="Altenburger A."/>
            <person name="Shibata T."/>
            <person name="Feng M."/>
            <person name="Maeda T."/>
            <person name="Schwartz J.A."/>
            <person name="Shigenobu S."/>
            <person name="Lundholm N."/>
            <person name="Nishiyama T."/>
            <person name="Yang H."/>
            <person name="Hasebe M."/>
            <person name="Li S."/>
            <person name="Pierce S.K."/>
            <person name="Wang J."/>
        </authorList>
    </citation>
    <scope>NUCLEOTIDE SEQUENCE [LARGE SCALE GENOMIC DNA]</scope>
    <source>
        <strain evidence="3">EC2010</strain>
        <tissue evidence="3">Whole organism of an adult</tissue>
    </source>
</reference>
<keyword evidence="4" id="KW-1185">Reference proteome</keyword>
<keyword evidence="2" id="KW-1133">Transmembrane helix</keyword>
<dbReference type="OrthoDB" id="10056816at2759"/>
<accession>A0A3S1B2M5</accession>
<dbReference type="STRING" id="188477.A0A3S1B2M5"/>
<organism evidence="3 4">
    <name type="scientific">Elysia chlorotica</name>
    <name type="common">Eastern emerald elysia</name>
    <name type="synonym">Sea slug</name>
    <dbReference type="NCBI Taxonomy" id="188477"/>
    <lineage>
        <taxon>Eukaryota</taxon>
        <taxon>Metazoa</taxon>
        <taxon>Spiralia</taxon>
        <taxon>Lophotrochozoa</taxon>
        <taxon>Mollusca</taxon>
        <taxon>Gastropoda</taxon>
        <taxon>Heterobranchia</taxon>
        <taxon>Euthyneura</taxon>
        <taxon>Panpulmonata</taxon>
        <taxon>Sacoglossa</taxon>
        <taxon>Placobranchoidea</taxon>
        <taxon>Plakobranchidae</taxon>
        <taxon>Elysia</taxon>
    </lineage>
</organism>
<evidence type="ECO:0000313" key="4">
    <source>
        <dbReference type="Proteomes" id="UP000271974"/>
    </source>
</evidence>
<comment type="caution">
    <text evidence="3">The sequence shown here is derived from an EMBL/GenBank/DDBJ whole genome shotgun (WGS) entry which is preliminary data.</text>
</comment>
<comment type="similarity">
    <text evidence="1">Belongs to the UPF0462 family.</text>
</comment>
<proteinExistence type="inferred from homology"/>
<dbReference type="Gene3D" id="2.60.40.1190">
    <property type="match status" value="1"/>
</dbReference>
<sequence length="251" mass="29038">MIKSCLKSSFKKTQHWISERTVFGLLGFAIIIIVFKFMLNLPNCKISGPKDWVDEGIRTFAIRTTWNGDCVKHEPIKLSLQPSEDGGAIIRVLGPFFNSPARPKGTPGDPFPQLWDYEVVEAFFLNDKNQYLEVELSPHGHHLLLMLKGMRNMVKDKLPLTTYKAKIEGDRWKGEAVIPREYFPPGVTKFNAYAIHGEDDDRIYEALYPAEKSYDVPDFHRLQYFQPINMEEVLHNFQPKEVSNLWRSVLH</sequence>
<feature type="transmembrane region" description="Helical" evidence="2">
    <location>
        <begin position="21"/>
        <end position="39"/>
    </location>
</feature>
<evidence type="ECO:0000256" key="2">
    <source>
        <dbReference type="SAM" id="Phobius"/>
    </source>
</evidence>
<keyword evidence="2" id="KW-0472">Membrane</keyword>
<dbReference type="PANTHER" id="PTHR31475">
    <property type="entry name" value="UPF0462 PROTEIN"/>
    <property type="match status" value="1"/>
</dbReference>
<gene>
    <name evidence="3" type="ORF">EGW08_013832</name>
</gene>
<dbReference type="AlphaFoldDB" id="A0A3S1B2M5"/>
<evidence type="ECO:0000256" key="1">
    <source>
        <dbReference type="ARBA" id="ARBA00038085"/>
    </source>
</evidence>
<dbReference type="EMBL" id="RQTK01000511">
    <property type="protein sequence ID" value="RUS78418.1"/>
    <property type="molecule type" value="Genomic_DNA"/>
</dbReference>
<keyword evidence="2" id="KW-0812">Transmembrane</keyword>
<dbReference type="PANTHER" id="PTHR31475:SF5">
    <property type="entry name" value="UPF0462 PROTEIN C4ORF33 HOMOLOG"/>
    <property type="match status" value="1"/>
</dbReference>
<dbReference type="Proteomes" id="UP000271974">
    <property type="component" value="Unassembled WGS sequence"/>
</dbReference>
<name>A0A3S1B2M5_ELYCH</name>
<evidence type="ECO:0000313" key="3">
    <source>
        <dbReference type="EMBL" id="RUS78418.1"/>
    </source>
</evidence>